<dbReference type="PANTHER" id="PTHR21228">
    <property type="entry name" value="FAST LEU-RICH DOMAIN-CONTAINING"/>
    <property type="match status" value="1"/>
</dbReference>
<dbReference type="GO" id="GO:0009507">
    <property type="term" value="C:chloroplast"/>
    <property type="evidence" value="ECO:0007669"/>
    <property type="project" value="GOC"/>
</dbReference>
<keyword evidence="3" id="KW-1185">Reference proteome</keyword>
<organism evidence="2 3">
    <name type="scientific">Chlamydomonas eustigma</name>
    <dbReference type="NCBI Taxonomy" id="1157962"/>
    <lineage>
        <taxon>Eukaryota</taxon>
        <taxon>Viridiplantae</taxon>
        <taxon>Chlorophyta</taxon>
        <taxon>core chlorophytes</taxon>
        <taxon>Chlorophyceae</taxon>
        <taxon>CS clade</taxon>
        <taxon>Chlamydomonadales</taxon>
        <taxon>Chlamydomonadaceae</taxon>
        <taxon>Chlamydomonas</taxon>
    </lineage>
</organism>
<dbReference type="PANTHER" id="PTHR21228:SF40">
    <property type="entry name" value="LD45607P"/>
    <property type="match status" value="1"/>
</dbReference>
<dbReference type="Proteomes" id="UP000232323">
    <property type="component" value="Unassembled WGS sequence"/>
</dbReference>
<dbReference type="GO" id="GO:0003723">
    <property type="term" value="F:RNA binding"/>
    <property type="evidence" value="ECO:0007669"/>
    <property type="project" value="TreeGrafter"/>
</dbReference>
<dbReference type="GO" id="GO:0035770">
    <property type="term" value="C:ribonucleoprotein granule"/>
    <property type="evidence" value="ECO:0007669"/>
    <property type="project" value="TreeGrafter"/>
</dbReference>
<dbReference type="AlphaFoldDB" id="A0A250WV81"/>
<proteinExistence type="predicted"/>
<dbReference type="InterPro" id="IPR050870">
    <property type="entry name" value="FAST_kinase"/>
</dbReference>
<dbReference type="GO" id="GO:0044528">
    <property type="term" value="P:regulation of mitochondrial mRNA stability"/>
    <property type="evidence" value="ECO:0007669"/>
    <property type="project" value="TreeGrafter"/>
</dbReference>
<evidence type="ECO:0000313" key="3">
    <source>
        <dbReference type="Proteomes" id="UP000232323"/>
    </source>
</evidence>
<protein>
    <recommendedName>
        <fullName evidence="4">FAST kinase leucine-rich domain-containing protein</fullName>
    </recommendedName>
</protein>
<evidence type="ECO:0008006" key="4">
    <source>
        <dbReference type="Google" id="ProtNLM"/>
    </source>
</evidence>
<sequence length="699" mass="76957">MIISSSPNPQRILEITTNASTRCNTLWLCHNSSSKARGQTRGNGAKCGGISNHQSSYTSSFGRAQTLDAYEGSRPMQRVPMQRVPMQRKVPMDAALLTFKLRHCDSPQQVLELFSNHRDGMDFIHLSAAITRLANLANSSTQPSSHVLQDPDVMYPSQRSGHRNIQVDTSLCNTHPQSSQLDYASLTNHLIQDLLSHKRLMRAREVSNVVWALCKLGYNLYRRPLEELLGEVPRIAVSCKGQEISSLLYSLAAAGRRLDGRDLNTVWSGKTVEYEQSGSDRTGESDIDELNHTTGSKGIVPKPQPRGKKPPAWTPEMADHVECAQGGSSGVDLQACIYSKLEDALLNGELRLQALSNTMWALGKQVQLGGVGPPQGVCRSLILATSKAAHQLSPLGLCNVVVGLAWLQLRPGGEWTARYHDATLRSLGSLGGQGLANILWAFVTLGRPPPVPWMTTFIMEVERRLHQKADFPLIPDSPGKLDRSQTSFHDGVGITQEYSSTASDIRRGDNGGIDQNSKQSKELLSKFLLGSQSPPNNLAHSLALNPTDICFILRSLARLGFKPPAPMLDACLGSLYSCFKEKSMTPQALANISTALAAIGARPTEVWIEGLLRASYVQGPGFTSQGADMLLTSLEDMGFKPSKRIVARLSMHLPEDWRQRAKASMQQRSLTRAEWLQEAQCKREERRSLNYVLCRLCLF</sequence>
<reference evidence="2 3" key="1">
    <citation type="submission" date="2017-08" db="EMBL/GenBank/DDBJ databases">
        <title>Acidophilic green algal genome provides insights into adaptation to an acidic environment.</title>
        <authorList>
            <person name="Hirooka S."/>
            <person name="Hirose Y."/>
            <person name="Kanesaki Y."/>
            <person name="Higuchi S."/>
            <person name="Fujiwara T."/>
            <person name="Onuma R."/>
            <person name="Era A."/>
            <person name="Ohbayashi R."/>
            <person name="Uzuka A."/>
            <person name="Nozaki H."/>
            <person name="Yoshikawa H."/>
            <person name="Miyagishima S.Y."/>
        </authorList>
    </citation>
    <scope>NUCLEOTIDE SEQUENCE [LARGE SCALE GENOMIC DNA]</scope>
    <source>
        <strain evidence="2 3">NIES-2499</strain>
    </source>
</reference>
<name>A0A250WV81_9CHLO</name>
<feature type="region of interest" description="Disordered" evidence="1">
    <location>
        <begin position="274"/>
        <end position="314"/>
    </location>
</feature>
<evidence type="ECO:0000313" key="2">
    <source>
        <dbReference type="EMBL" id="GAX74666.1"/>
    </source>
</evidence>
<dbReference type="GO" id="GO:0005759">
    <property type="term" value="C:mitochondrial matrix"/>
    <property type="evidence" value="ECO:0007669"/>
    <property type="project" value="TreeGrafter"/>
</dbReference>
<dbReference type="GO" id="GO:0000963">
    <property type="term" value="P:mitochondrial RNA processing"/>
    <property type="evidence" value="ECO:0007669"/>
    <property type="project" value="TreeGrafter"/>
</dbReference>
<comment type="caution">
    <text evidence="2">The sequence shown here is derived from an EMBL/GenBank/DDBJ whole genome shotgun (WGS) entry which is preliminary data.</text>
</comment>
<dbReference type="OrthoDB" id="551281at2759"/>
<dbReference type="EMBL" id="BEGY01000008">
    <property type="protein sequence ID" value="GAX74666.1"/>
    <property type="molecule type" value="Genomic_DNA"/>
</dbReference>
<gene>
    <name evidence="2" type="ORF">CEUSTIGMA_g2114.t1</name>
</gene>
<dbReference type="GO" id="GO:1901259">
    <property type="term" value="P:chloroplast rRNA processing"/>
    <property type="evidence" value="ECO:0007669"/>
    <property type="project" value="TreeGrafter"/>
</dbReference>
<evidence type="ECO:0000256" key="1">
    <source>
        <dbReference type="SAM" id="MobiDB-lite"/>
    </source>
</evidence>
<accession>A0A250WV81</accession>